<dbReference type="PROSITE" id="PS50846">
    <property type="entry name" value="HMA_2"/>
    <property type="match status" value="2"/>
</dbReference>
<dbReference type="Proteomes" id="UP001642260">
    <property type="component" value="Unassembled WGS sequence"/>
</dbReference>
<evidence type="ECO:0000256" key="1">
    <source>
        <dbReference type="ARBA" id="ARBA00022723"/>
    </source>
</evidence>
<evidence type="ECO:0000256" key="2">
    <source>
        <dbReference type="SAM" id="MobiDB-lite"/>
    </source>
</evidence>
<keyword evidence="1" id="KW-0479">Metal-binding</keyword>
<dbReference type="InterPro" id="IPR036163">
    <property type="entry name" value="HMA_dom_sf"/>
</dbReference>
<evidence type="ECO:0000313" key="5">
    <source>
        <dbReference type="Proteomes" id="UP001642260"/>
    </source>
</evidence>
<dbReference type="InterPro" id="IPR006121">
    <property type="entry name" value="HMA_dom"/>
</dbReference>
<feature type="domain" description="HMA" evidence="3">
    <location>
        <begin position="96"/>
        <end position="165"/>
    </location>
</feature>
<proteinExistence type="predicted"/>
<reference evidence="4 5" key="1">
    <citation type="submission" date="2022-03" db="EMBL/GenBank/DDBJ databases">
        <authorList>
            <person name="Macdonald S."/>
            <person name="Ahmed S."/>
            <person name="Newling K."/>
        </authorList>
    </citation>
    <scope>NUCLEOTIDE SEQUENCE [LARGE SCALE GENOMIC DNA]</scope>
</reference>
<dbReference type="SUPFAM" id="SSF55008">
    <property type="entry name" value="HMA, heavy metal-associated domain"/>
    <property type="match status" value="2"/>
</dbReference>
<accession>A0ABC8J7K7</accession>
<dbReference type="PANTHER" id="PTHR22814">
    <property type="entry name" value="COPPER TRANSPORT PROTEIN ATOX1-RELATED"/>
    <property type="match status" value="1"/>
</dbReference>
<dbReference type="Pfam" id="PF00403">
    <property type="entry name" value="HMA"/>
    <property type="match status" value="2"/>
</dbReference>
<evidence type="ECO:0000313" key="4">
    <source>
        <dbReference type="EMBL" id="CAH8316616.1"/>
    </source>
</evidence>
<dbReference type="GO" id="GO:0046872">
    <property type="term" value="F:metal ion binding"/>
    <property type="evidence" value="ECO:0007669"/>
    <property type="project" value="UniProtKB-KW"/>
</dbReference>
<feature type="compositionally biased region" description="Basic and acidic residues" evidence="2">
    <location>
        <begin position="80"/>
        <end position="91"/>
    </location>
</feature>
<feature type="region of interest" description="Disordered" evidence="2">
    <location>
        <begin position="71"/>
        <end position="93"/>
    </location>
</feature>
<dbReference type="Gene3D" id="3.30.70.100">
    <property type="match status" value="2"/>
</dbReference>
<keyword evidence="5" id="KW-1185">Reference proteome</keyword>
<dbReference type="CDD" id="cd00371">
    <property type="entry name" value="HMA"/>
    <property type="match status" value="1"/>
</dbReference>
<dbReference type="AlphaFoldDB" id="A0ABC8J7K7"/>
<sequence>MHCKNCAKRVRDVVLNLNGVRQCDVNLDTQKVIVIGDFNFEEVLDIVRRKLRKRAEVLTMTKKSDVISKEDGESEIVPAKNEESDIVKETDDKPEESISEVEYHITCMSEEHEIYFGKILSTFKGIEKCVVDMEKKRIVVTGDFDQEKLLKKLQKRMRKIMKKDVDIEKYHDC</sequence>
<gene>
    <name evidence="4" type="ORF">ERUC_LOCUS7695</name>
</gene>
<organism evidence="4 5">
    <name type="scientific">Eruca vesicaria subsp. sativa</name>
    <name type="common">Garden rocket</name>
    <name type="synonym">Eruca sativa</name>
    <dbReference type="NCBI Taxonomy" id="29727"/>
    <lineage>
        <taxon>Eukaryota</taxon>
        <taxon>Viridiplantae</taxon>
        <taxon>Streptophyta</taxon>
        <taxon>Embryophyta</taxon>
        <taxon>Tracheophyta</taxon>
        <taxon>Spermatophyta</taxon>
        <taxon>Magnoliopsida</taxon>
        <taxon>eudicotyledons</taxon>
        <taxon>Gunneridae</taxon>
        <taxon>Pentapetalae</taxon>
        <taxon>rosids</taxon>
        <taxon>malvids</taxon>
        <taxon>Brassicales</taxon>
        <taxon>Brassicaceae</taxon>
        <taxon>Brassiceae</taxon>
        <taxon>Eruca</taxon>
    </lineage>
</organism>
<name>A0ABC8J7K7_ERUVS</name>
<protein>
    <recommendedName>
        <fullName evidence="3">HMA domain-containing protein</fullName>
    </recommendedName>
</protein>
<feature type="domain" description="HMA" evidence="3">
    <location>
        <begin position="1"/>
        <end position="59"/>
    </location>
</feature>
<comment type="caution">
    <text evidence="4">The sequence shown here is derived from an EMBL/GenBank/DDBJ whole genome shotgun (WGS) entry which is preliminary data.</text>
</comment>
<dbReference type="EMBL" id="CAKOAT010085154">
    <property type="protein sequence ID" value="CAH8316616.1"/>
    <property type="molecule type" value="Genomic_DNA"/>
</dbReference>
<evidence type="ECO:0000259" key="3">
    <source>
        <dbReference type="PROSITE" id="PS50846"/>
    </source>
</evidence>